<sequence length="71" mass="7955">MQDIAQQYTHLFTSNTSKPASYKDIVEDNRVAEVQKGLQAQAEKLLPGPSKDTDTSQGEQVRFDTNRDNQA</sequence>
<dbReference type="Proteomes" id="UP001055172">
    <property type="component" value="Unassembled WGS sequence"/>
</dbReference>
<name>A0AA37GVL3_9PEZI</name>
<feature type="compositionally biased region" description="Basic and acidic residues" evidence="1">
    <location>
        <begin position="61"/>
        <end position="71"/>
    </location>
</feature>
<reference evidence="2 3" key="1">
    <citation type="submission" date="2021-07" db="EMBL/GenBank/DDBJ databases">
        <title>Genome data of Colletotrichum spaethianum.</title>
        <authorList>
            <person name="Utami Y.D."/>
            <person name="Hiruma K."/>
        </authorList>
    </citation>
    <scope>NUCLEOTIDE SEQUENCE [LARGE SCALE GENOMIC DNA]</scope>
    <source>
        <strain evidence="2 3">MAFF 242679</strain>
    </source>
</reference>
<comment type="caution">
    <text evidence="2">The sequence shown here is derived from an EMBL/GenBank/DDBJ whole genome shotgun (WGS) entry which is preliminary data.</text>
</comment>
<evidence type="ECO:0000256" key="1">
    <source>
        <dbReference type="SAM" id="MobiDB-lite"/>
    </source>
</evidence>
<feature type="region of interest" description="Disordered" evidence="1">
    <location>
        <begin position="41"/>
        <end position="71"/>
    </location>
</feature>
<accession>A0AA37GVL3</accession>
<organism evidence="2 3">
    <name type="scientific">Colletotrichum liriopes</name>
    <dbReference type="NCBI Taxonomy" id="708192"/>
    <lineage>
        <taxon>Eukaryota</taxon>
        <taxon>Fungi</taxon>
        <taxon>Dikarya</taxon>
        <taxon>Ascomycota</taxon>
        <taxon>Pezizomycotina</taxon>
        <taxon>Sordariomycetes</taxon>
        <taxon>Hypocreomycetidae</taxon>
        <taxon>Glomerellales</taxon>
        <taxon>Glomerellaceae</taxon>
        <taxon>Colletotrichum</taxon>
        <taxon>Colletotrichum spaethianum species complex</taxon>
    </lineage>
</organism>
<gene>
    <name evidence="2" type="ORF">ColLi_10951</name>
</gene>
<protein>
    <submittedName>
        <fullName evidence="2">Uncharacterized protein</fullName>
    </submittedName>
</protein>
<proteinExistence type="predicted"/>
<dbReference type="EMBL" id="BPPX01000030">
    <property type="protein sequence ID" value="GJC88113.1"/>
    <property type="molecule type" value="Genomic_DNA"/>
</dbReference>
<keyword evidence="3" id="KW-1185">Reference proteome</keyword>
<evidence type="ECO:0000313" key="3">
    <source>
        <dbReference type="Proteomes" id="UP001055172"/>
    </source>
</evidence>
<evidence type="ECO:0000313" key="2">
    <source>
        <dbReference type="EMBL" id="GJC88113.1"/>
    </source>
</evidence>
<dbReference type="AlphaFoldDB" id="A0AA37GVL3"/>